<proteinExistence type="predicted"/>
<dbReference type="OrthoDB" id="5579142at2759"/>
<dbReference type="AlphaFoldDB" id="A0A9W8HHH7"/>
<sequence length="405" mass="44770">MLSERQGANRLSAAGCNRLSAASRNQPSPPARGGPDMAHGGVHFSSKAIVAAMEHEDDMEGSVRTDDIPSLHQLQLTMDDGGTVKRTIICDETVAYEMRPRPSLSDGRQVYQVCARTIEGKGLFPFDQFTSCVVVAATHMAQNVQIHGGDELQRYSRTGFWSPRIKLLYARALIAYRAACEHPHADPSMRDDEIFVTAQVSVRPFSLSLAMCAFPFSSMGTCQVRVCQGTRPESFLGDYQLSNDPLGLTRLITPPISDVIMLNPTTKRLSEGLLSNFFATRYIKPAADRRASADAATLRMQYTSYMLVCAPLESIHRGPMVDEIWGICKRDNIQVSFAGPNLNEAMAGRWSGAFIVNNTYQVLPIDTMHLTDRHNTKVELGACPLVAHLRAEILRMHHNVSMEPM</sequence>
<evidence type="ECO:0000256" key="1">
    <source>
        <dbReference type="SAM" id="MobiDB-lite"/>
    </source>
</evidence>
<organism evidence="2 3">
    <name type="scientific">Coemansia javaensis</name>
    <dbReference type="NCBI Taxonomy" id="2761396"/>
    <lineage>
        <taxon>Eukaryota</taxon>
        <taxon>Fungi</taxon>
        <taxon>Fungi incertae sedis</taxon>
        <taxon>Zoopagomycota</taxon>
        <taxon>Kickxellomycotina</taxon>
        <taxon>Kickxellomycetes</taxon>
        <taxon>Kickxellales</taxon>
        <taxon>Kickxellaceae</taxon>
        <taxon>Coemansia</taxon>
    </lineage>
</organism>
<protein>
    <submittedName>
        <fullName evidence="2">Uncharacterized protein</fullName>
    </submittedName>
</protein>
<gene>
    <name evidence="2" type="ORF">H4R18_000599</name>
</gene>
<dbReference type="InterPro" id="IPR043132">
    <property type="entry name" value="BCAT-like_C"/>
</dbReference>
<evidence type="ECO:0000313" key="2">
    <source>
        <dbReference type="EMBL" id="KAJ2785275.1"/>
    </source>
</evidence>
<keyword evidence="3" id="KW-1185">Reference proteome</keyword>
<reference evidence="2" key="1">
    <citation type="submission" date="2022-07" db="EMBL/GenBank/DDBJ databases">
        <title>Phylogenomic reconstructions and comparative analyses of Kickxellomycotina fungi.</title>
        <authorList>
            <person name="Reynolds N.K."/>
            <person name="Stajich J.E."/>
            <person name="Barry K."/>
            <person name="Grigoriev I.V."/>
            <person name="Crous P."/>
            <person name="Smith M.E."/>
        </authorList>
    </citation>
    <scope>NUCLEOTIDE SEQUENCE</scope>
    <source>
        <strain evidence="2">NBRC 105414</strain>
    </source>
</reference>
<comment type="caution">
    <text evidence="2">The sequence shown here is derived from an EMBL/GenBank/DDBJ whole genome shotgun (WGS) entry which is preliminary data.</text>
</comment>
<name>A0A9W8HHH7_9FUNG</name>
<dbReference type="Proteomes" id="UP001140217">
    <property type="component" value="Unassembled WGS sequence"/>
</dbReference>
<accession>A0A9W8HHH7</accession>
<feature type="region of interest" description="Disordered" evidence="1">
    <location>
        <begin position="1"/>
        <end position="40"/>
    </location>
</feature>
<dbReference type="EMBL" id="JANBUL010000013">
    <property type="protein sequence ID" value="KAJ2785275.1"/>
    <property type="molecule type" value="Genomic_DNA"/>
</dbReference>
<dbReference type="Gene3D" id="3.20.10.10">
    <property type="entry name" value="D-amino Acid Aminotransferase, subunit A, domain 2"/>
    <property type="match status" value="1"/>
</dbReference>
<evidence type="ECO:0000313" key="3">
    <source>
        <dbReference type="Proteomes" id="UP001140217"/>
    </source>
</evidence>